<sequence length="145" mass="16652">MPPIRSKRIPPPKAYKKAINEIAIYITSKPSLLQKIRDNNIDSLVSSIKREYCNVADGVNDGIFNDLAAFLNHPKQMKEPSSYAELRAAMKQRKEEKERIKRIRRTKASSVEECNLKEYCGRSDGAEKETKVVPARRYIPRGIYI</sequence>
<organism evidence="1 2">
    <name type="scientific">Morchella conica CCBAS932</name>
    <dbReference type="NCBI Taxonomy" id="1392247"/>
    <lineage>
        <taxon>Eukaryota</taxon>
        <taxon>Fungi</taxon>
        <taxon>Dikarya</taxon>
        <taxon>Ascomycota</taxon>
        <taxon>Pezizomycotina</taxon>
        <taxon>Pezizomycetes</taxon>
        <taxon>Pezizales</taxon>
        <taxon>Morchellaceae</taxon>
        <taxon>Morchella</taxon>
    </lineage>
</organism>
<name>A0A3N4KX84_9PEZI</name>
<keyword evidence="2" id="KW-1185">Reference proteome</keyword>
<evidence type="ECO:0000313" key="1">
    <source>
        <dbReference type="EMBL" id="RPB15126.1"/>
    </source>
</evidence>
<gene>
    <name evidence="1" type="ORF">P167DRAFT_563140</name>
</gene>
<dbReference type="InParanoid" id="A0A3N4KX84"/>
<dbReference type="AlphaFoldDB" id="A0A3N4KX84"/>
<accession>A0A3N4KX84</accession>
<proteinExistence type="predicted"/>
<evidence type="ECO:0000313" key="2">
    <source>
        <dbReference type="Proteomes" id="UP000277580"/>
    </source>
</evidence>
<dbReference type="Proteomes" id="UP000277580">
    <property type="component" value="Unassembled WGS sequence"/>
</dbReference>
<dbReference type="EMBL" id="ML119114">
    <property type="protein sequence ID" value="RPB15126.1"/>
    <property type="molecule type" value="Genomic_DNA"/>
</dbReference>
<reference evidence="1 2" key="1">
    <citation type="journal article" date="2018" name="Nat. Ecol. Evol.">
        <title>Pezizomycetes genomes reveal the molecular basis of ectomycorrhizal truffle lifestyle.</title>
        <authorList>
            <person name="Murat C."/>
            <person name="Payen T."/>
            <person name="Noel B."/>
            <person name="Kuo A."/>
            <person name="Morin E."/>
            <person name="Chen J."/>
            <person name="Kohler A."/>
            <person name="Krizsan K."/>
            <person name="Balestrini R."/>
            <person name="Da Silva C."/>
            <person name="Montanini B."/>
            <person name="Hainaut M."/>
            <person name="Levati E."/>
            <person name="Barry K.W."/>
            <person name="Belfiori B."/>
            <person name="Cichocki N."/>
            <person name="Clum A."/>
            <person name="Dockter R.B."/>
            <person name="Fauchery L."/>
            <person name="Guy J."/>
            <person name="Iotti M."/>
            <person name="Le Tacon F."/>
            <person name="Lindquist E.A."/>
            <person name="Lipzen A."/>
            <person name="Malagnac F."/>
            <person name="Mello A."/>
            <person name="Molinier V."/>
            <person name="Miyauchi S."/>
            <person name="Poulain J."/>
            <person name="Riccioni C."/>
            <person name="Rubini A."/>
            <person name="Sitrit Y."/>
            <person name="Splivallo R."/>
            <person name="Traeger S."/>
            <person name="Wang M."/>
            <person name="Zifcakova L."/>
            <person name="Wipf D."/>
            <person name="Zambonelli A."/>
            <person name="Paolocci F."/>
            <person name="Nowrousian M."/>
            <person name="Ottonello S."/>
            <person name="Baldrian P."/>
            <person name="Spatafora J.W."/>
            <person name="Henrissat B."/>
            <person name="Nagy L.G."/>
            <person name="Aury J.M."/>
            <person name="Wincker P."/>
            <person name="Grigoriev I.V."/>
            <person name="Bonfante P."/>
            <person name="Martin F.M."/>
        </authorList>
    </citation>
    <scope>NUCLEOTIDE SEQUENCE [LARGE SCALE GENOMIC DNA]</scope>
    <source>
        <strain evidence="1 2">CCBAS932</strain>
    </source>
</reference>
<protein>
    <submittedName>
        <fullName evidence="1">Uncharacterized protein</fullName>
    </submittedName>
</protein>